<keyword evidence="2" id="KW-1185">Reference proteome</keyword>
<accession>A0ABS8S488</accession>
<comment type="caution">
    <text evidence="1">The sequence shown here is derived from an EMBL/GenBank/DDBJ whole genome shotgun (WGS) entry which is preliminary data.</text>
</comment>
<protein>
    <submittedName>
        <fullName evidence="1">Uncharacterized protein</fullName>
    </submittedName>
</protein>
<proteinExistence type="predicted"/>
<evidence type="ECO:0000313" key="1">
    <source>
        <dbReference type="EMBL" id="MCD7453628.1"/>
    </source>
</evidence>
<reference evidence="1 2" key="1">
    <citation type="journal article" date="2021" name="BMC Genomics">
        <title>Datura genome reveals duplications of psychoactive alkaloid biosynthetic genes and high mutation rate following tissue culture.</title>
        <authorList>
            <person name="Rajewski A."/>
            <person name="Carter-House D."/>
            <person name="Stajich J."/>
            <person name="Litt A."/>
        </authorList>
    </citation>
    <scope>NUCLEOTIDE SEQUENCE [LARGE SCALE GENOMIC DNA]</scope>
    <source>
        <strain evidence="1">AR-01</strain>
    </source>
</reference>
<dbReference type="Proteomes" id="UP000823775">
    <property type="component" value="Unassembled WGS sequence"/>
</dbReference>
<gene>
    <name evidence="1" type="ORF">HAX54_021681</name>
</gene>
<organism evidence="1 2">
    <name type="scientific">Datura stramonium</name>
    <name type="common">Jimsonweed</name>
    <name type="synonym">Common thornapple</name>
    <dbReference type="NCBI Taxonomy" id="4076"/>
    <lineage>
        <taxon>Eukaryota</taxon>
        <taxon>Viridiplantae</taxon>
        <taxon>Streptophyta</taxon>
        <taxon>Embryophyta</taxon>
        <taxon>Tracheophyta</taxon>
        <taxon>Spermatophyta</taxon>
        <taxon>Magnoliopsida</taxon>
        <taxon>eudicotyledons</taxon>
        <taxon>Gunneridae</taxon>
        <taxon>Pentapetalae</taxon>
        <taxon>asterids</taxon>
        <taxon>lamiids</taxon>
        <taxon>Solanales</taxon>
        <taxon>Solanaceae</taxon>
        <taxon>Solanoideae</taxon>
        <taxon>Datureae</taxon>
        <taxon>Datura</taxon>
    </lineage>
</organism>
<dbReference type="EMBL" id="JACEIK010000260">
    <property type="protein sequence ID" value="MCD7453628.1"/>
    <property type="molecule type" value="Genomic_DNA"/>
</dbReference>
<name>A0ABS8S488_DATST</name>
<sequence length="111" mass="12692">MVKIVTPVEHRRNASGDPWSADELSSLSKKLGRDILHRRHTGESLLSNREALIKCGFVVVACDPRLDPRFNWKFTGDDRHFTDGLPHIPFIIIPSKIKIPPLITPHYHLHN</sequence>
<evidence type="ECO:0000313" key="2">
    <source>
        <dbReference type="Proteomes" id="UP000823775"/>
    </source>
</evidence>